<proteinExistence type="inferred from homology"/>
<dbReference type="PANTHER" id="PTHR11113">
    <property type="entry name" value="N-ACETYLGLUCOSAMINE-6-PHOSPHATE DEACETYLASE"/>
    <property type="match status" value="1"/>
</dbReference>
<dbReference type="EMBL" id="KF123680">
    <property type="protein sequence ID" value="AIA90986.1"/>
    <property type="molecule type" value="Genomic_DNA"/>
</dbReference>
<evidence type="ECO:0000313" key="3">
    <source>
        <dbReference type="EMBL" id="AIA90986.1"/>
    </source>
</evidence>
<dbReference type="AlphaFoldDB" id="A0A060CE16"/>
<feature type="non-terminal residue" evidence="3">
    <location>
        <position position="91"/>
    </location>
</feature>
<dbReference type="GO" id="GO:0006046">
    <property type="term" value="P:N-acetylglucosamine catabolic process"/>
    <property type="evidence" value="ECO:0007669"/>
    <property type="project" value="TreeGrafter"/>
</dbReference>
<name>A0A060CE16_9BACI</name>
<accession>A0A060CE16</accession>
<comment type="similarity">
    <text evidence="1">Belongs to the metallo-dependent hydrolases superfamily. NagA family.</text>
</comment>
<protein>
    <submittedName>
        <fullName evidence="3">CAZy families CE9 protein</fullName>
    </submittedName>
</protein>
<reference evidence="3" key="1">
    <citation type="journal article" date="2013" name="Environ. Microbiol.">
        <title>Seasonally variable intestinal metagenomes of the red palm weevil (Rhynchophorus ferrugineus).</title>
        <authorList>
            <person name="Jia S."/>
            <person name="Zhang X."/>
            <person name="Zhang G."/>
            <person name="Yin A."/>
            <person name="Zhang S."/>
            <person name="Li F."/>
            <person name="Wang L."/>
            <person name="Zhao D."/>
            <person name="Yun Q."/>
            <person name="Tala"/>
            <person name="Wang J."/>
            <person name="Sun G."/>
            <person name="Baabdullah M."/>
            <person name="Yu X."/>
            <person name="Hu S."/>
            <person name="Al-Mssallem I.S."/>
            <person name="Yu J."/>
        </authorList>
    </citation>
    <scope>NUCLEOTIDE SEQUENCE</scope>
</reference>
<keyword evidence="2" id="KW-0378">Hydrolase</keyword>
<dbReference type="PANTHER" id="PTHR11113:SF14">
    <property type="entry name" value="N-ACETYLGLUCOSAMINE-6-PHOSPHATE DEACETYLASE"/>
    <property type="match status" value="1"/>
</dbReference>
<dbReference type="Gene3D" id="3.20.20.140">
    <property type="entry name" value="Metal-dependent hydrolases"/>
    <property type="match status" value="1"/>
</dbReference>
<evidence type="ECO:0000256" key="2">
    <source>
        <dbReference type="ARBA" id="ARBA00022801"/>
    </source>
</evidence>
<evidence type="ECO:0000256" key="1">
    <source>
        <dbReference type="ARBA" id="ARBA00010716"/>
    </source>
</evidence>
<dbReference type="GO" id="GO:0008448">
    <property type="term" value="F:N-acetylglucosamine-6-phosphate deacetylase activity"/>
    <property type="evidence" value="ECO:0007669"/>
    <property type="project" value="TreeGrafter"/>
</dbReference>
<organism evidence="3">
    <name type="scientific">uncultured Bacillus sp</name>
    <dbReference type="NCBI Taxonomy" id="83428"/>
    <lineage>
        <taxon>Bacteria</taxon>
        <taxon>Bacillati</taxon>
        <taxon>Bacillota</taxon>
        <taxon>Bacilli</taxon>
        <taxon>Bacillales</taxon>
        <taxon>Bacillaceae</taxon>
        <taxon>Bacillus</taxon>
        <taxon>environmental samples</taxon>
    </lineage>
</organism>
<dbReference type="InterPro" id="IPR032466">
    <property type="entry name" value="Metal_Hydrolase"/>
</dbReference>
<dbReference type="SUPFAM" id="SSF51556">
    <property type="entry name" value="Metallo-dependent hydrolases"/>
    <property type="match status" value="1"/>
</dbReference>
<sequence>MTTPIEELEQAFNNHPVLDGAQALGFNMEGPFISPKKRGAHLESCIRKPTAEEFSDYLNRARIKVVTIAPEMPGALDFISQFGSQVVCSIG</sequence>